<accession>A0A9E7R1U2</accession>
<dbReference type="EMBL" id="CP104003">
    <property type="protein sequence ID" value="UWM54149.1"/>
    <property type="molecule type" value="Genomic_DNA"/>
</dbReference>
<reference evidence="2" key="1">
    <citation type="submission" date="2022-09" db="EMBL/GenBank/DDBJ databases">
        <title>Diverse halophilic archaea isolated from saline environments.</title>
        <authorList>
            <person name="Cui H.-L."/>
        </authorList>
    </citation>
    <scope>NUCLEOTIDE SEQUENCE</scope>
    <source>
        <strain evidence="2">ZS-35-S2</strain>
    </source>
</reference>
<gene>
    <name evidence="2" type="ORF">N0B31_18780</name>
</gene>
<dbReference type="GeneID" id="74944512"/>
<proteinExistence type="predicted"/>
<feature type="transmembrane region" description="Helical" evidence="1">
    <location>
        <begin position="35"/>
        <end position="56"/>
    </location>
</feature>
<dbReference type="Pfam" id="PF24380">
    <property type="entry name" value="DUF7536"/>
    <property type="match status" value="1"/>
</dbReference>
<name>A0A9E7R1U2_9EURY</name>
<dbReference type="KEGG" id="ssai:N0B31_18780"/>
<dbReference type="Proteomes" id="UP001057580">
    <property type="component" value="Chromosome"/>
</dbReference>
<keyword evidence="1" id="KW-0472">Membrane</keyword>
<evidence type="ECO:0000256" key="1">
    <source>
        <dbReference type="SAM" id="Phobius"/>
    </source>
</evidence>
<sequence length="97" mass="10131">MSEDTHSGPGEDVPDRPGGTANFFRAINVQRNAKAGFGIGVVLALGLLALIVSNAGSSDYPVFYYAGLAFVLATGVGLLLTMVFTVGSLVRKVRELD</sequence>
<dbReference type="InterPro" id="IPR055958">
    <property type="entry name" value="DUF7536"/>
</dbReference>
<organism evidence="2 3">
    <name type="scientific">Salinirubellus salinus</name>
    <dbReference type="NCBI Taxonomy" id="1364945"/>
    <lineage>
        <taxon>Archaea</taxon>
        <taxon>Methanobacteriati</taxon>
        <taxon>Methanobacteriota</taxon>
        <taxon>Stenosarchaea group</taxon>
        <taxon>Halobacteria</taxon>
        <taxon>Halobacteriales</taxon>
        <taxon>Natronomonadaceae</taxon>
        <taxon>Salinirubellus</taxon>
    </lineage>
</organism>
<keyword evidence="3" id="KW-1185">Reference proteome</keyword>
<keyword evidence="1" id="KW-0812">Transmembrane</keyword>
<feature type="transmembrane region" description="Helical" evidence="1">
    <location>
        <begin position="62"/>
        <end position="90"/>
    </location>
</feature>
<dbReference type="RefSeq" id="WP_260593143.1">
    <property type="nucleotide sequence ID" value="NZ_CP104003.1"/>
</dbReference>
<evidence type="ECO:0000313" key="2">
    <source>
        <dbReference type="EMBL" id="UWM54149.1"/>
    </source>
</evidence>
<protein>
    <submittedName>
        <fullName evidence="2">Uncharacterized protein</fullName>
    </submittedName>
</protein>
<dbReference type="AlphaFoldDB" id="A0A9E7R1U2"/>
<keyword evidence="1" id="KW-1133">Transmembrane helix</keyword>
<evidence type="ECO:0000313" key="3">
    <source>
        <dbReference type="Proteomes" id="UP001057580"/>
    </source>
</evidence>